<keyword evidence="4" id="KW-1185">Reference proteome</keyword>
<name>M5G9N6_DACPD</name>
<sequence length="258" mass="28962">MEIQPSDSSTGLHGKHELREEIREQTVLGLRRLCENTGLTSGKWVFFVHRRSVTWVWKKIALSLVQGDLKETPAFAAKVSTINVGHTHIICLFLPDIFDKDAVGQVLDVLTTKVQVIPVVVKPDLYTYIGLYTKHPSGIRPSLWQVKDFVSPDSVTGLIGSSAVRCKSVTKKKQEPERQPDGLDCRMEDENAIEAYCSMNGLGPLRSWYPGSSSWQGKRGKNAASWHETDDEEQPNLNLARQSSDIVRVSWDESEIED</sequence>
<dbReference type="InterPro" id="IPR023398">
    <property type="entry name" value="TIF_eIF4e-like"/>
</dbReference>
<dbReference type="PANTHER" id="PTHR31977">
    <property type="entry name" value="UPF0696 PROTEIN C11ORF68"/>
    <property type="match status" value="1"/>
</dbReference>
<proteinExistence type="inferred from homology"/>
<dbReference type="HOGENOM" id="CLU_1077775_0_0_1"/>
<evidence type="ECO:0000313" key="3">
    <source>
        <dbReference type="EMBL" id="EJU04990.1"/>
    </source>
</evidence>
<feature type="region of interest" description="Disordered" evidence="2">
    <location>
        <begin position="213"/>
        <end position="241"/>
    </location>
</feature>
<dbReference type="PANTHER" id="PTHR31977:SF1">
    <property type="entry name" value="UPF0696 PROTEIN C11ORF68"/>
    <property type="match status" value="1"/>
</dbReference>
<reference evidence="3 4" key="1">
    <citation type="journal article" date="2012" name="Science">
        <title>The Paleozoic origin of enzymatic lignin decomposition reconstructed from 31 fungal genomes.</title>
        <authorList>
            <person name="Floudas D."/>
            <person name="Binder M."/>
            <person name="Riley R."/>
            <person name="Barry K."/>
            <person name="Blanchette R.A."/>
            <person name="Henrissat B."/>
            <person name="Martinez A.T."/>
            <person name="Otillar R."/>
            <person name="Spatafora J.W."/>
            <person name="Yadav J.S."/>
            <person name="Aerts A."/>
            <person name="Benoit I."/>
            <person name="Boyd A."/>
            <person name="Carlson A."/>
            <person name="Copeland A."/>
            <person name="Coutinho P.M."/>
            <person name="de Vries R.P."/>
            <person name="Ferreira P."/>
            <person name="Findley K."/>
            <person name="Foster B."/>
            <person name="Gaskell J."/>
            <person name="Glotzer D."/>
            <person name="Gorecki P."/>
            <person name="Heitman J."/>
            <person name="Hesse C."/>
            <person name="Hori C."/>
            <person name="Igarashi K."/>
            <person name="Jurgens J.A."/>
            <person name="Kallen N."/>
            <person name="Kersten P."/>
            <person name="Kohler A."/>
            <person name="Kuees U."/>
            <person name="Kumar T.K.A."/>
            <person name="Kuo A."/>
            <person name="LaButti K."/>
            <person name="Larrondo L.F."/>
            <person name="Lindquist E."/>
            <person name="Ling A."/>
            <person name="Lombard V."/>
            <person name="Lucas S."/>
            <person name="Lundell T."/>
            <person name="Martin R."/>
            <person name="McLaughlin D.J."/>
            <person name="Morgenstern I."/>
            <person name="Morin E."/>
            <person name="Murat C."/>
            <person name="Nagy L.G."/>
            <person name="Nolan M."/>
            <person name="Ohm R.A."/>
            <person name="Patyshakuliyeva A."/>
            <person name="Rokas A."/>
            <person name="Ruiz-Duenas F.J."/>
            <person name="Sabat G."/>
            <person name="Salamov A."/>
            <person name="Samejima M."/>
            <person name="Schmutz J."/>
            <person name="Slot J.C."/>
            <person name="St John F."/>
            <person name="Stenlid J."/>
            <person name="Sun H."/>
            <person name="Sun S."/>
            <person name="Syed K."/>
            <person name="Tsang A."/>
            <person name="Wiebenga A."/>
            <person name="Young D."/>
            <person name="Pisabarro A."/>
            <person name="Eastwood D.C."/>
            <person name="Martin F."/>
            <person name="Cullen D."/>
            <person name="Grigoriev I.V."/>
            <person name="Hibbett D.S."/>
        </authorList>
    </citation>
    <scope>NUCLEOTIDE SEQUENCE [LARGE SCALE GENOMIC DNA]</scope>
    <source>
        <strain evidence="3 4">DJM-731 SS1</strain>
    </source>
</reference>
<evidence type="ECO:0000313" key="4">
    <source>
        <dbReference type="Proteomes" id="UP000030653"/>
    </source>
</evidence>
<dbReference type="InterPro" id="IPR015034">
    <property type="entry name" value="Bles03"/>
</dbReference>
<evidence type="ECO:0000256" key="2">
    <source>
        <dbReference type="SAM" id="MobiDB-lite"/>
    </source>
</evidence>
<comment type="similarity">
    <text evidence="1">Belongs to the UPF0696 family.</text>
</comment>
<organism evidence="3 4">
    <name type="scientific">Dacryopinax primogenitus (strain DJM 731)</name>
    <name type="common">Brown rot fungus</name>
    <dbReference type="NCBI Taxonomy" id="1858805"/>
    <lineage>
        <taxon>Eukaryota</taxon>
        <taxon>Fungi</taxon>
        <taxon>Dikarya</taxon>
        <taxon>Basidiomycota</taxon>
        <taxon>Agaricomycotina</taxon>
        <taxon>Dacrymycetes</taxon>
        <taxon>Dacrymycetales</taxon>
        <taxon>Dacrymycetaceae</taxon>
        <taxon>Dacryopinax</taxon>
    </lineage>
</organism>
<evidence type="ECO:0000256" key="1">
    <source>
        <dbReference type="ARBA" id="ARBA00010568"/>
    </source>
</evidence>
<dbReference type="SUPFAM" id="SSF55418">
    <property type="entry name" value="eIF4e-like"/>
    <property type="match status" value="1"/>
</dbReference>
<gene>
    <name evidence="3" type="ORF">DACRYDRAFT_104882</name>
</gene>
<protein>
    <submittedName>
        <fullName evidence="3">Uncharacterized protein</fullName>
    </submittedName>
</protein>
<dbReference type="Gene3D" id="3.30.760.10">
    <property type="entry name" value="RNA Cap, Translation Initiation Factor Eif4e"/>
    <property type="match status" value="1"/>
</dbReference>
<accession>M5G9N6</accession>
<dbReference type="Proteomes" id="UP000030653">
    <property type="component" value="Unassembled WGS sequence"/>
</dbReference>
<dbReference type="Pfam" id="PF08939">
    <property type="entry name" value="Bles03"/>
    <property type="match status" value="1"/>
</dbReference>
<dbReference type="GeneID" id="63683055"/>
<dbReference type="OrthoDB" id="10067381at2759"/>
<dbReference type="EMBL" id="JH795857">
    <property type="protein sequence ID" value="EJU04990.1"/>
    <property type="molecule type" value="Genomic_DNA"/>
</dbReference>
<dbReference type="RefSeq" id="XP_040631884.1">
    <property type="nucleotide sequence ID" value="XM_040767993.1"/>
</dbReference>
<dbReference type="AlphaFoldDB" id="M5G9N6"/>